<keyword evidence="10" id="KW-1185">Reference proteome</keyword>
<dbReference type="EMBL" id="LNIX01000002">
    <property type="protein sequence ID" value="OXA60881.1"/>
    <property type="molecule type" value="Genomic_DNA"/>
</dbReference>
<evidence type="ECO:0000256" key="3">
    <source>
        <dbReference type="ARBA" id="ARBA00022723"/>
    </source>
</evidence>
<dbReference type="PRINTS" id="PR00463">
    <property type="entry name" value="EP450I"/>
</dbReference>
<accession>A0A226EVL6</accession>
<evidence type="ECO:0000256" key="6">
    <source>
        <dbReference type="ARBA" id="ARBA00023033"/>
    </source>
</evidence>
<dbReference type="Proteomes" id="UP000198287">
    <property type="component" value="Unassembled WGS sequence"/>
</dbReference>
<feature type="binding site" description="axial binding residue" evidence="7">
    <location>
        <position position="441"/>
    </location>
    <ligand>
        <name>heme</name>
        <dbReference type="ChEBI" id="CHEBI:30413"/>
    </ligand>
    <ligandPart>
        <name>Fe</name>
        <dbReference type="ChEBI" id="CHEBI:18248"/>
    </ligandPart>
</feature>
<keyword evidence="4 8" id="KW-0560">Oxidoreductase</keyword>
<evidence type="ECO:0000256" key="4">
    <source>
        <dbReference type="ARBA" id="ARBA00023002"/>
    </source>
</evidence>
<dbReference type="OrthoDB" id="1103324at2759"/>
<keyword evidence="6 8" id="KW-0503">Monooxygenase</keyword>
<dbReference type="Pfam" id="PF00067">
    <property type="entry name" value="p450"/>
    <property type="match status" value="1"/>
</dbReference>
<dbReference type="InterPro" id="IPR036396">
    <property type="entry name" value="Cyt_P450_sf"/>
</dbReference>
<name>A0A226EVL6_FOLCA</name>
<dbReference type="GO" id="GO:0005506">
    <property type="term" value="F:iron ion binding"/>
    <property type="evidence" value="ECO:0007669"/>
    <property type="project" value="InterPro"/>
</dbReference>
<reference evidence="9 10" key="1">
    <citation type="submission" date="2015-12" db="EMBL/GenBank/DDBJ databases">
        <title>The genome of Folsomia candida.</title>
        <authorList>
            <person name="Faddeeva A."/>
            <person name="Derks M.F."/>
            <person name="Anvar Y."/>
            <person name="Smit S."/>
            <person name="Van Straalen N."/>
            <person name="Roelofs D."/>
        </authorList>
    </citation>
    <scope>NUCLEOTIDE SEQUENCE [LARGE SCALE GENOMIC DNA]</scope>
    <source>
        <strain evidence="9 10">VU population</strain>
        <tissue evidence="9">Whole body</tissue>
    </source>
</reference>
<dbReference type="GO" id="GO:0004497">
    <property type="term" value="F:monooxygenase activity"/>
    <property type="evidence" value="ECO:0007669"/>
    <property type="project" value="UniProtKB-KW"/>
</dbReference>
<dbReference type="GO" id="GO:0016705">
    <property type="term" value="F:oxidoreductase activity, acting on paired donors, with incorporation or reduction of molecular oxygen"/>
    <property type="evidence" value="ECO:0007669"/>
    <property type="project" value="InterPro"/>
</dbReference>
<dbReference type="GO" id="GO:0020037">
    <property type="term" value="F:heme binding"/>
    <property type="evidence" value="ECO:0007669"/>
    <property type="project" value="InterPro"/>
</dbReference>
<dbReference type="Gene3D" id="1.10.630.10">
    <property type="entry name" value="Cytochrome P450"/>
    <property type="match status" value="1"/>
</dbReference>
<keyword evidence="3 7" id="KW-0479">Metal-binding</keyword>
<dbReference type="InterPro" id="IPR001128">
    <property type="entry name" value="Cyt_P450"/>
</dbReference>
<organism evidence="9 10">
    <name type="scientific">Folsomia candida</name>
    <name type="common">Springtail</name>
    <dbReference type="NCBI Taxonomy" id="158441"/>
    <lineage>
        <taxon>Eukaryota</taxon>
        <taxon>Metazoa</taxon>
        <taxon>Ecdysozoa</taxon>
        <taxon>Arthropoda</taxon>
        <taxon>Hexapoda</taxon>
        <taxon>Collembola</taxon>
        <taxon>Entomobryomorpha</taxon>
        <taxon>Isotomoidea</taxon>
        <taxon>Isotomidae</taxon>
        <taxon>Proisotominae</taxon>
        <taxon>Folsomia</taxon>
    </lineage>
</organism>
<dbReference type="AlphaFoldDB" id="A0A226EVL6"/>
<dbReference type="PANTHER" id="PTHR24300:SF417">
    <property type="entry name" value="CYTOCHROME P450 508B1-RELATED"/>
    <property type="match status" value="1"/>
</dbReference>
<dbReference type="SUPFAM" id="SSF48264">
    <property type="entry name" value="Cytochrome P450"/>
    <property type="match status" value="1"/>
</dbReference>
<sequence>MISALWLATLSIFALCLWYILVERNKWKNSPPGPFRIPILGNIFQVELLAHLSFCKWADKYGPIIRVDLATTKTVVVSDYKMVKELFNDPASSGRMDFSMFDFVLSDRLHGIVNTEGQDWEELRRFTLRQLRDFGFGRNTMEESIMLEVTELIEWLKEVENKPVENVKEKLTFAVINSVWSICTGERYKHNDAAILEMTERALKTFDSVMERGPLLLFAPILGKLFPVLSGYTLVREAVDGFADYFRKPVNQHLKTFSPDFDRDFADVFIKEIKKTTNTESAFYGKFGEDNLLATLGDLYFAGTDTTSTTLSWMILYLSKMPEIQKKFQDEIESITGNTKPVSISDRANMPFTEALIAETLRFSSITPSGVQHKALRDITFRGYTIPKNTVITSNLYYIHHDPKVWGDPENFRPERFLSPDGKVFKKHEALMPFSTGRRQCIGESLARDSLFLFATNVFQRFWVKFDENGPQNGFDSKASFTFIITPKPYSVIFKDRLA</sequence>
<dbReference type="InterPro" id="IPR017972">
    <property type="entry name" value="Cyt_P450_CS"/>
</dbReference>
<evidence type="ECO:0000256" key="1">
    <source>
        <dbReference type="ARBA" id="ARBA00001971"/>
    </source>
</evidence>
<dbReference type="PRINTS" id="PR00385">
    <property type="entry name" value="P450"/>
</dbReference>
<dbReference type="FunFam" id="1.10.630.10:FF:000036">
    <property type="entry name" value="CYtochrome P450 family"/>
    <property type="match status" value="1"/>
</dbReference>
<keyword evidence="7 8" id="KW-0349">Heme</keyword>
<dbReference type="STRING" id="158441.A0A226EVL6"/>
<comment type="caution">
    <text evidence="9">The sequence shown here is derived from an EMBL/GenBank/DDBJ whole genome shotgun (WGS) entry which is preliminary data.</text>
</comment>
<evidence type="ECO:0000313" key="10">
    <source>
        <dbReference type="Proteomes" id="UP000198287"/>
    </source>
</evidence>
<gene>
    <name evidence="9" type="ORF">Fcan01_04860</name>
</gene>
<evidence type="ECO:0000256" key="7">
    <source>
        <dbReference type="PIRSR" id="PIRSR602401-1"/>
    </source>
</evidence>
<dbReference type="OMA" id="WNARQHQ"/>
<evidence type="ECO:0000256" key="8">
    <source>
        <dbReference type="RuleBase" id="RU000461"/>
    </source>
</evidence>
<dbReference type="InterPro" id="IPR002401">
    <property type="entry name" value="Cyt_P450_E_grp-I"/>
</dbReference>
<dbReference type="PANTHER" id="PTHR24300">
    <property type="entry name" value="CYTOCHROME P450 508A4-RELATED"/>
    <property type="match status" value="1"/>
</dbReference>
<dbReference type="InterPro" id="IPR050182">
    <property type="entry name" value="Cytochrome_P450_fam2"/>
</dbReference>
<evidence type="ECO:0000256" key="5">
    <source>
        <dbReference type="ARBA" id="ARBA00023004"/>
    </source>
</evidence>
<comment type="cofactor">
    <cofactor evidence="1 7">
        <name>heme</name>
        <dbReference type="ChEBI" id="CHEBI:30413"/>
    </cofactor>
</comment>
<proteinExistence type="inferred from homology"/>
<keyword evidence="5 7" id="KW-0408">Iron</keyword>
<comment type="similarity">
    <text evidence="2 8">Belongs to the cytochrome P450 family.</text>
</comment>
<evidence type="ECO:0000256" key="2">
    <source>
        <dbReference type="ARBA" id="ARBA00010617"/>
    </source>
</evidence>
<protein>
    <submittedName>
        <fullName evidence="9">Cytochrome P450 2J5</fullName>
    </submittedName>
</protein>
<evidence type="ECO:0000313" key="9">
    <source>
        <dbReference type="EMBL" id="OXA60881.1"/>
    </source>
</evidence>
<dbReference type="PROSITE" id="PS00086">
    <property type="entry name" value="CYTOCHROME_P450"/>
    <property type="match status" value="1"/>
</dbReference>